<dbReference type="GO" id="GO:0003825">
    <property type="term" value="F:alpha,alpha-trehalose-phosphate synthase (UDP-forming) activity"/>
    <property type="evidence" value="ECO:0007669"/>
    <property type="project" value="UniProtKB-EC"/>
</dbReference>
<dbReference type="SUPFAM" id="SSF53756">
    <property type="entry name" value="UDP-Glycosyltransferase/glycogen phosphorylase"/>
    <property type="match status" value="1"/>
</dbReference>
<reference evidence="2 3" key="1">
    <citation type="journal article" date="2014" name="Genome Biol. Evol.">
        <title>Acetic acid bacteria genomes reveal functional traits for adaptation to life in insect guts.</title>
        <authorList>
            <person name="Chouaia B."/>
            <person name="Gaiarsa S."/>
            <person name="Crotti E."/>
            <person name="Comandatore F."/>
            <person name="Degli Esposti M."/>
            <person name="Ricci I."/>
            <person name="Alma A."/>
            <person name="Favia G."/>
            <person name="Bandi C."/>
            <person name="Daffonchio D."/>
        </authorList>
    </citation>
    <scope>NUCLEOTIDE SEQUENCE [LARGE SCALE GENOMIC DNA]</scope>
    <source>
        <strain evidence="2 3">SF2.1</strain>
    </source>
</reference>
<dbReference type="Pfam" id="PF00982">
    <property type="entry name" value="Glyco_transf_20"/>
    <property type="match status" value="1"/>
</dbReference>
<dbReference type="InterPro" id="IPR001830">
    <property type="entry name" value="Glyco_trans_20"/>
</dbReference>
<dbReference type="Proteomes" id="UP000027583">
    <property type="component" value="Unassembled WGS sequence"/>
</dbReference>
<accession>A0A060QLX5</accession>
<gene>
    <name evidence="2" type="ORF">ASAP_2662</name>
</gene>
<comment type="similarity">
    <text evidence="1">Belongs to the glycosyltransferase 20 family.</text>
</comment>
<dbReference type="eggNOG" id="COG0380">
    <property type="taxonomic scope" value="Bacteria"/>
</dbReference>
<reference evidence="2 3" key="2">
    <citation type="journal article" date="2014" name="PLoS ONE">
        <title>Evolution of mitochondria reconstructed from the energy metabolism of living bacteria.</title>
        <authorList>
            <person name="Degli Esposti M."/>
            <person name="Chouaia B."/>
            <person name="Comandatore F."/>
            <person name="Crotti E."/>
            <person name="Sassera D."/>
            <person name="Lievens P.M."/>
            <person name="Daffonchio D."/>
            <person name="Bandi C."/>
        </authorList>
    </citation>
    <scope>NUCLEOTIDE SEQUENCE [LARGE SCALE GENOMIC DNA]</scope>
    <source>
        <strain evidence="2 3">SF2.1</strain>
    </source>
</reference>
<dbReference type="GO" id="GO:0005992">
    <property type="term" value="P:trehalose biosynthetic process"/>
    <property type="evidence" value="ECO:0007669"/>
    <property type="project" value="InterPro"/>
</dbReference>
<organism evidence="2 3">
    <name type="scientific">Asaia bogorensis</name>
    <dbReference type="NCBI Taxonomy" id="91915"/>
    <lineage>
        <taxon>Bacteria</taxon>
        <taxon>Pseudomonadati</taxon>
        <taxon>Pseudomonadota</taxon>
        <taxon>Alphaproteobacteria</taxon>
        <taxon>Acetobacterales</taxon>
        <taxon>Acetobacteraceae</taxon>
        <taxon>Asaia</taxon>
    </lineage>
</organism>
<evidence type="ECO:0000313" key="2">
    <source>
        <dbReference type="EMBL" id="CDG40707.1"/>
    </source>
</evidence>
<evidence type="ECO:0000313" key="3">
    <source>
        <dbReference type="Proteomes" id="UP000027583"/>
    </source>
</evidence>
<dbReference type="RefSeq" id="WP_023978266.1">
    <property type="nucleotide sequence ID" value="NZ_CBLX010000023.1"/>
</dbReference>
<dbReference type="Gene3D" id="3.40.50.2000">
    <property type="entry name" value="Glycogen Phosphorylase B"/>
    <property type="match status" value="2"/>
</dbReference>
<comment type="caution">
    <text evidence="2">The sequence shown here is derived from an EMBL/GenBank/DDBJ whole genome shotgun (WGS) entry which is preliminary data.</text>
</comment>
<dbReference type="PANTHER" id="PTHR10788">
    <property type="entry name" value="TREHALOSE-6-PHOSPHATE SYNTHASE"/>
    <property type="match status" value="1"/>
</dbReference>
<dbReference type="PANTHER" id="PTHR10788:SF106">
    <property type="entry name" value="BCDNA.GH08860"/>
    <property type="match status" value="1"/>
</dbReference>
<keyword evidence="2" id="KW-0808">Transferase</keyword>
<sequence length="447" mass="50929">MGRLVVVSNRVPAPRERSQPAGGLAVGVRDAVRGTESLWFGWSGRHTTQSREQTPKLDTHESCTYATIDLTRSEYEHFYEKFSNGLLWPLCHYRIGIIDYKRIDYQVYREVNALFADQLVPLLREDDTLWVHDYHLFPLGAKLRRRGVKAKIGFFLHIPFPPWSVTRVLPCAEEMLREMAAYDLIGVQTEEDARNMNGCFEANNLPNRAVHFPIGIDPVEFSEQAEQNVMAEEVQRLHASLRGRKLILGVDRLDYSKGIPERIHGYETFLNRYPEHKGETVLLQITPVSRAGVASYRALRRELDEMAGHINAMHGNFDWSPIRYLTQSVPREVLAGFHRIADVALVTPLRDGMNLVAKEFVAAQSADNPGALILSSLAGAAPEMEQALMVNPYDHEGIADAIHAGITMSLEERQRRWQALHYDVTQNTAANWADRFLEMLRETERQE</sequence>
<name>A0A060QLX5_9PROT</name>
<proteinExistence type="inferred from homology"/>
<protein>
    <submittedName>
        <fullName evidence="2">Alpha,alpha-trehalose-phosphate synthase [UDP-forming]</fullName>
        <ecNumber evidence="2">2.4.1.15</ecNumber>
    </submittedName>
</protein>
<dbReference type="EC" id="2.4.1.15" evidence="2"/>
<dbReference type="EMBL" id="CBLX010000023">
    <property type="protein sequence ID" value="CDG40707.1"/>
    <property type="molecule type" value="Genomic_DNA"/>
</dbReference>
<dbReference type="CDD" id="cd03788">
    <property type="entry name" value="GT20_TPS"/>
    <property type="match status" value="1"/>
</dbReference>
<evidence type="ECO:0000256" key="1">
    <source>
        <dbReference type="ARBA" id="ARBA00008799"/>
    </source>
</evidence>
<keyword evidence="2" id="KW-0328">Glycosyltransferase</keyword>
<dbReference type="AlphaFoldDB" id="A0A060QLX5"/>